<name>A0AAE1HQB5_9NEOP</name>
<proteinExistence type="predicted"/>
<reference evidence="3" key="1">
    <citation type="submission" date="2021-07" db="EMBL/GenBank/DDBJ databases">
        <authorList>
            <person name="Catto M.A."/>
            <person name="Jacobson A."/>
            <person name="Kennedy G."/>
            <person name="Labadie P."/>
            <person name="Hunt B.G."/>
            <person name="Srinivasan R."/>
        </authorList>
    </citation>
    <scope>NUCLEOTIDE SEQUENCE</scope>
    <source>
        <strain evidence="3">PL_HMW_Pooled</strain>
        <tissue evidence="3">Head</tissue>
    </source>
</reference>
<feature type="chain" id="PRO_5041940092" evidence="2">
    <location>
        <begin position="19"/>
        <end position="481"/>
    </location>
</feature>
<dbReference type="Proteomes" id="UP001219518">
    <property type="component" value="Unassembled WGS sequence"/>
</dbReference>
<dbReference type="CDD" id="cd00063">
    <property type="entry name" value="FN3"/>
    <property type="match status" value="1"/>
</dbReference>
<reference evidence="3" key="2">
    <citation type="journal article" date="2023" name="BMC Genomics">
        <title>Pest status, molecular evolution, and epigenetic factors derived from the genome assembly of Frankliniella fusca, a thysanopteran phytovirus vector.</title>
        <authorList>
            <person name="Catto M.A."/>
            <person name="Labadie P.E."/>
            <person name="Jacobson A.L."/>
            <person name="Kennedy G.G."/>
            <person name="Srinivasan R."/>
            <person name="Hunt B.G."/>
        </authorList>
    </citation>
    <scope>NUCLEOTIDE SEQUENCE</scope>
    <source>
        <strain evidence="3">PL_HMW_Pooled</strain>
    </source>
</reference>
<keyword evidence="2" id="KW-0732">Signal</keyword>
<dbReference type="AlphaFoldDB" id="A0AAE1HQB5"/>
<dbReference type="InterPro" id="IPR003961">
    <property type="entry name" value="FN3_dom"/>
</dbReference>
<comment type="caution">
    <text evidence="3">The sequence shown here is derived from an EMBL/GenBank/DDBJ whole genome shotgun (WGS) entry which is preliminary data.</text>
</comment>
<evidence type="ECO:0000313" key="4">
    <source>
        <dbReference type="Proteomes" id="UP001219518"/>
    </source>
</evidence>
<dbReference type="SUPFAM" id="SSF49265">
    <property type="entry name" value="Fibronectin type III"/>
    <property type="match status" value="1"/>
</dbReference>
<gene>
    <name evidence="3" type="ORF">KUF71_013144</name>
</gene>
<feature type="signal peptide" evidence="2">
    <location>
        <begin position="1"/>
        <end position="18"/>
    </location>
</feature>
<feature type="compositionally biased region" description="Acidic residues" evidence="1">
    <location>
        <begin position="464"/>
        <end position="473"/>
    </location>
</feature>
<feature type="region of interest" description="Disordered" evidence="1">
    <location>
        <begin position="461"/>
        <end position="481"/>
    </location>
</feature>
<organism evidence="3 4">
    <name type="scientific">Frankliniella fusca</name>
    <dbReference type="NCBI Taxonomy" id="407009"/>
    <lineage>
        <taxon>Eukaryota</taxon>
        <taxon>Metazoa</taxon>
        <taxon>Ecdysozoa</taxon>
        <taxon>Arthropoda</taxon>
        <taxon>Hexapoda</taxon>
        <taxon>Insecta</taxon>
        <taxon>Pterygota</taxon>
        <taxon>Neoptera</taxon>
        <taxon>Paraneoptera</taxon>
        <taxon>Thysanoptera</taxon>
        <taxon>Terebrantia</taxon>
        <taxon>Thripoidea</taxon>
        <taxon>Thripidae</taxon>
        <taxon>Frankliniella</taxon>
    </lineage>
</organism>
<evidence type="ECO:0000256" key="1">
    <source>
        <dbReference type="SAM" id="MobiDB-lite"/>
    </source>
</evidence>
<protein>
    <submittedName>
        <fullName evidence="3">Tenascin</fullName>
    </submittedName>
</protein>
<keyword evidence="4" id="KW-1185">Reference proteome</keyword>
<sequence>MKWLILFFILPMARNGRTAGTTSKSPFCQFEESSNRGKRLPCPTDVGLNCEAKLFGPEQICGNLNFSTSLFGGQVSLHQDESLSLTDVIIKPYTFQRSSARKLCGFSLEYQARKGNDVEMKRFTFKLPHKADTNSTNPEILVAIQHTVECVQIHWASSHENISIFRVKLYEINSMDHVPVKDAIINRTKYEFCGELKPYTQYNVSIEGHISQNVWSQPFFSVPFSATKNTTKPKNCVIVYNPSSLKHITVIAALVKFLQCFMPVCYFESDFNINNNEIVYDIFAQTPADWWGRMLLDADLILVVSNPTLSDTECPGSILYPYFATGHLERCLAWNIQRKRKAIRILLPYCQKNSFYDFLKGCTPCYHILKDRFKLLQEILGPQNIYLPRFVASYHYSIYFHTEHWRRLEELLTSEISPNQELQPWELRRSISQSLESLHSNSSNDVNDDVVDNQIYFAGIQDNDSSESEDEELQMSTENKC</sequence>
<evidence type="ECO:0000313" key="3">
    <source>
        <dbReference type="EMBL" id="KAK3924871.1"/>
    </source>
</evidence>
<accession>A0AAE1HQB5</accession>
<dbReference type="EMBL" id="JAHWGI010001208">
    <property type="protein sequence ID" value="KAK3924871.1"/>
    <property type="molecule type" value="Genomic_DNA"/>
</dbReference>
<dbReference type="InterPro" id="IPR036116">
    <property type="entry name" value="FN3_sf"/>
</dbReference>
<evidence type="ECO:0000256" key="2">
    <source>
        <dbReference type="SAM" id="SignalP"/>
    </source>
</evidence>